<comment type="similarity">
    <text evidence="1 6 7">Belongs to the FGGY kinase family.</text>
</comment>
<keyword evidence="11" id="KW-1185">Reference proteome</keyword>
<comment type="function">
    <text evidence="6">Catalyzes the phosphorylation of D-xylulose to D-xylulose 5-phosphate.</text>
</comment>
<evidence type="ECO:0000256" key="7">
    <source>
        <dbReference type="RuleBase" id="RU364073"/>
    </source>
</evidence>
<dbReference type="GO" id="GO:0005998">
    <property type="term" value="P:xylulose catabolic process"/>
    <property type="evidence" value="ECO:0007669"/>
    <property type="project" value="UniProtKB-UniRule"/>
</dbReference>
<feature type="site" description="Important for activity" evidence="6">
    <location>
        <position position="6"/>
    </location>
</feature>
<dbReference type="Proteomes" id="UP000032025">
    <property type="component" value="Unassembled WGS sequence"/>
</dbReference>
<dbReference type="GO" id="GO:0042732">
    <property type="term" value="P:D-xylose metabolic process"/>
    <property type="evidence" value="ECO:0007669"/>
    <property type="project" value="UniProtKB-KW"/>
</dbReference>
<dbReference type="EC" id="2.7.1.17" evidence="6 7"/>
<evidence type="ECO:0000256" key="6">
    <source>
        <dbReference type="HAMAP-Rule" id="MF_02220"/>
    </source>
</evidence>
<evidence type="ECO:0000259" key="9">
    <source>
        <dbReference type="Pfam" id="PF02782"/>
    </source>
</evidence>
<dbReference type="InterPro" id="IPR043129">
    <property type="entry name" value="ATPase_NBD"/>
</dbReference>
<keyword evidence="5 6" id="KW-0067">ATP-binding</keyword>
<dbReference type="SUPFAM" id="SSF53067">
    <property type="entry name" value="Actin-like ATPase domain"/>
    <property type="match status" value="2"/>
</dbReference>
<evidence type="ECO:0000256" key="3">
    <source>
        <dbReference type="ARBA" id="ARBA00022741"/>
    </source>
</evidence>
<keyword evidence="4 6" id="KW-0418">Kinase</keyword>
<dbReference type="GO" id="GO:0004856">
    <property type="term" value="F:D-xylulokinase activity"/>
    <property type="evidence" value="ECO:0007669"/>
    <property type="project" value="UniProtKB-UniRule"/>
</dbReference>
<organism evidence="10 11">
    <name type="scientific">Sphingomonas paucimobilis NBRC 13935</name>
    <dbReference type="NCBI Taxonomy" id="1219050"/>
    <lineage>
        <taxon>Bacteria</taxon>
        <taxon>Pseudomonadati</taxon>
        <taxon>Pseudomonadota</taxon>
        <taxon>Alphaproteobacteria</taxon>
        <taxon>Sphingomonadales</taxon>
        <taxon>Sphingomonadaceae</taxon>
        <taxon>Sphingomonas</taxon>
    </lineage>
</organism>
<dbReference type="PIRSF" id="PIRSF000538">
    <property type="entry name" value="GlpK"/>
    <property type="match status" value="1"/>
</dbReference>
<feature type="active site" description="Proton acceptor" evidence="6">
    <location>
        <position position="232"/>
    </location>
</feature>
<comment type="catalytic activity">
    <reaction evidence="6 7">
        <text>D-xylulose + ATP = D-xylulose 5-phosphate + ADP + H(+)</text>
        <dbReference type="Rhea" id="RHEA:10964"/>
        <dbReference type="ChEBI" id="CHEBI:15378"/>
        <dbReference type="ChEBI" id="CHEBI:17140"/>
        <dbReference type="ChEBI" id="CHEBI:30616"/>
        <dbReference type="ChEBI" id="CHEBI:57737"/>
        <dbReference type="ChEBI" id="CHEBI:456216"/>
        <dbReference type="EC" id="2.7.1.17"/>
    </reaction>
</comment>
<evidence type="ECO:0000256" key="1">
    <source>
        <dbReference type="ARBA" id="ARBA00009156"/>
    </source>
</evidence>
<dbReference type="InterPro" id="IPR000577">
    <property type="entry name" value="Carb_kinase_FGGY"/>
</dbReference>
<keyword evidence="6 7" id="KW-0119">Carbohydrate metabolism</keyword>
<dbReference type="HAMAP" id="MF_02220">
    <property type="entry name" value="XylB"/>
    <property type="match status" value="1"/>
</dbReference>
<reference evidence="10 11" key="1">
    <citation type="submission" date="2014-08" db="EMBL/GenBank/DDBJ databases">
        <title>Whole genome shotgun sequence of Sphingomonas paucimobilis NBRC 13935.</title>
        <authorList>
            <person name="Hosoyama A."/>
            <person name="Hashimoto M."/>
            <person name="Hosoyama Y."/>
            <person name="Noguchi M."/>
            <person name="Uohara A."/>
            <person name="Ohji S."/>
            <person name="Katano-Makiyama Y."/>
            <person name="Ichikawa N."/>
            <person name="Kimura A."/>
            <person name="Yamazoe A."/>
            <person name="Fujita N."/>
        </authorList>
    </citation>
    <scope>NUCLEOTIDE SEQUENCE [LARGE SCALE GENOMIC DNA]</scope>
    <source>
        <strain evidence="10 11">NBRC 13935</strain>
    </source>
</reference>
<evidence type="ECO:0000313" key="10">
    <source>
        <dbReference type="EMBL" id="GAN13096.1"/>
    </source>
</evidence>
<dbReference type="AlphaFoldDB" id="A0A0C9MQN4"/>
<dbReference type="Pfam" id="PF00370">
    <property type="entry name" value="FGGY_N"/>
    <property type="match status" value="1"/>
</dbReference>
<keyword evidence="3 6" id="KW-0547">Nucleotide-binding</keyword>
<dbReference type="NCBIfam" id="TIGR01312">
    <property type="entry name" value="XylB"/>
    <property type="match status" value="1"/>
</dbReference>
<evidence type="ECO:0000256" key="2">
    <source>
        <dbReference type="ARBA" id="ARBA00022679"/>
    </source>
</evidence>
<dbReference type="InterPro" id="IPR050406">
    <property type="entry name" value="FGGY_Carb_Kinase"/>
</dbReference>
<name>A0A0C9MQN4_SPHPI</name>
<keyword evidence="2 6" id="KW-0808">Transferase</keyword>
<dbReference type="Pfam" id="PF02782">
    <property type="entry name" value="FGGY_C"/>
    <property type="match status" value="1"/>
</dbReference>
<dbReference type="InterPro" id="IPR018484">
    <property type="entry name" value="FGGY_N"/>
</dbReference>
<dbReference type="GeneID" id="78529148"/>
<sequence length="482" mass="50394">MFLGIDIGTSGVKAVVLDELGAVVGQGTAALTVQRPHPLWSEQDPEAWWQATTAAVRAIDPAVRRAVRGIGLAGQMHGATLLGADDQPLRPGILWNDGRSHAECTELEARAPDLHRIAGNLAMPGFTAPKLLWVAHHEPETFSAIRTVLLPKDYVRLRMTGEKASDVSDAAGTLWLDVAARQWSDEILAATGLTRDQMPQAVEGTDQTGRLRADVAEAWGIDQVPVAGGGGDNAAGAAGVGVVKDGDALLSLGTSGVIFAATKAFRPNPAGAVHAFCHCLPDVWHQMSVHLSAAACIDWVARLTGTPGAAELFARAESVGPASGPEIFLPYLSGERTPHNDAEVRGAFLGLDHDTTPERLAQAVLEGVAFALADGLSVLRDAGTELSQLSVIGGGARSSYWGQTLAAALNVELVYLKGGEVGPALGAARLAQLAVDGGSPEEVCAPPPVSHTITPDPALAERFALKIAHFRDSYSRITPRNS</sequence>
<evidence type="ECO:0000259" key="8">
    <source>
        <dbReference type="Pfam" id="PF00370"/>
    </source>
</evidence>
<feature type="domain" description="Carbohydrate kinase FGGY N-terminal" evidence="8">
    <location>
        <begin position="1"/>
        <end position="239"/>
    </location>
</feature>
<dbReference type="InterPro" id="IPR006000">
    <property type="entry name" value="Xylulokinase"/>
</dbReference>
<dbReference type="CDD" id="cd07808">
    <property type="entry name" value="ASKHA_NBD_FGGY_EcXK-like"/>
    <property type="match status" value="1"/>
</dbReference>
<evidence type="ECO:0000313" key="11">
    <source>
        <dbReference type="Proteomes" id="UP000032025"/>
    </source>
</evidence>
<comment type="caution">
    <text evidence="10">The sequence shown here is derived from an EMBL/GenBank/DDBJ whole genome shotgun (WGS) entry which is preliminary data.</text>
</comment>
<gene>
    <name evidence="6 7 10" type="primary">xylB</name>
    <name evidence="10" type="ORF">SP6_14_02530</name>
</gene>
<protein>
    <recommendedName>
        <fullName evidence="6 7">Xylulose kinase</fullName>
        <shortName evidence="6 7">Xylulokinase</shortName>
        <ecNumber evidence="6 7">2.7.1.17</ecNumber>
    </recommendedName>
</protein>
<evidence type="ECO:0000256" key="5">
    <source>
        <dbReference type="ARBA" id="ARBA00022840"/>
    </source>
</evidence>
<keyword evidence="6 7" id="KW-0859">Xylose metabolism</keyword>
<dbReference type="InterPro" id="IPR018485">
    <property type="entry name" value="FGGY_C"/>
</dbReference>
<proteinExistence type="inferred from homology"/>
<evidence type="ECO:0000256" key="4">
    <source>
        <dbReference type="ARBA" id="ARBA00022777"/>
    </source>
</evidence>
<dbReference type="GO" id="GO:0005524">
    <property type="term" value="F:ATP binding"/>
    <property type="evidence" value="ECO:0007669"/>
    <property type="project" value="UniProtKB-UniRule"/>
</dbReference>
<dbReference type="Gene3D" id="3.30.420.40">
    <property type="match status" value="2"/>
</dbReference>
<dbReference type="PANTHER" id="PTHR43095">
    <property type="entry name" value="SUGAR KINASE"/>
    <property type="match status" value="1"/>
</dbReference>
<accession>A0A0C9MQN4</accession>
<dbReference type="PANTHER" id="PTHR43095:SF6">
    <property type="entry name" value="XYLULOSE KINASE"/>
    <property type="match status" value="1"/>
</dbReference>
<feature type="domain" description="Carbohydrate kinase FGGY C-terminal" evidence="9">
    <location>
        <begin position="249"/>
        <end position="434"/>
    </location>
</feature>
<dbReference type="RefSeq" id="WP_007403495.1">
    <property type="nucleotide sequence ID" value="NZ_BBJS01000014.1"/>
</dbReference>
<feature type="binding site" evidence="6">
    <location>
        <begin position="76"/>
        <end position="77"/>
    </location>
    <ligand>
        <name>substrate</name>
    </ligand>
</feature>
<dbReference type="EMBL" id="BBJS01000014">
    <property type="protein sequence ID" value="GAN13096.1"/>
    <property type="molecule type" value="Genomic_DNA"/>
</dbReference>